<dbReference type="GO" id="GO:0005243">
    <property type="term" value="F:gap junction channel activity"/>
    <property type="evidence" value="ECO:0007669"/>
    <property type="project" value="TreeGrafter"/>
</dbReference>
<accession>A0A346RVL7</accession>
<evidence type="ECO:0000256" key="7">
    <source>
        <dbReference type="ARBA" id="ARBA00022949"/>
    </source>
</evidence>
<evidence type="ECO:0000256" key="10">
    <source>
        <dbReference type="ARBA" id="ARBA00023136"/>
    </source>
</evidence>
<evidence type="ECO:0000256" key="13">
    <source>
        <dbReference type="SAM" id="MobiDB-lite"/>
    </source>
</evidence>
<name>A0A346RVL7_ANISI</name>
<dbReference type="GO" id="GO:0005886">
    <property type="term" value="C:plasma membrane"/>
    <property type="evidence" value="ECO:0007669"/>
    <property type="project" value="UniProtKB-SubCell"/>
</dbReference>
<dbReference type="InterPro" id="IPR000990">
    <property type="entry name" value="Innexin"/>
</dbReference>
<proteinExistence type="inferred from homology"/>
<evidence type="ECO:0000256" key="9">
    <source>
        <dbReference type="ARBA" id="ARBA00023065"/>
    </source>
</evidence>
<evidence type="ECO:0000256" key="8">
    <source>
        <dbReference type="ARBA" id="ARBA00022989"/>
    </source>
</evidence>
<reference evidence="14" key="1">
    <citation type="submission" date="2017-10" db="EMBL/GenBank/DDBJ databases">
        <authorList>
            <person name="Banno H."/>
            <person name="Chua N.-H."/>
        </authorList>
    </citation>
    <scope>NUCLEOTIDE SEQUENCE</scope>
</reference>
<dbReference type="PROSITE" id="PS51013">
    <property type="entry name" value="PANNEXIN"/>
    <property type="match status" value="1"/>
</dbReference>
<keyword evidence="9 12" id="KW-0406">Ion transport</keyword>
<feature type="transmembrane region" description="Helical" evidence="12">
    <location>
        <begin position="187"/>
        <end position="208"/>
    </location>
</feature>
<dbReference type="GO" id="GO:0034220">
    <property type="term" value="P:monoatomic ion transmembrane transport"/>
    <property type="evidence" value="ECO:0007669"/>
    <property type="project" value="UniProtKB-KW"/>
</dbReference>
<evidence type="ECO:0000313" key="14">
    <source>
        <dbReference type="EMBL" id="AXS78257.1"/>
    </source>
</evidence>
<comment type="caution">
    <text evidence="12">Lacks conserved residue(s) required for the propagation of feature annotation.</text>
</comment>
<feature type="transmembrane region" description="Helical" evidence="12">
    <location>
        <begin position="103"/>
        <end position="125"/>
    </location>
</feature>
<sequence>MLGIPLLTDYINKVVKPEDVADSVDYLNYYCTSLLLALAAFAISAKQYFGSPIQCWVPMEFRGGWEKYAEDYCFIQNSYYVPFEEQIPEELHGRRDQLSYYRWVPIVLALQAMAFFAPNFIWNILYKQTAVQPRGIVKEAQKCVRLCGVQRESEVHNLAEYICDTVSTFTPRGAFEKREFYRSGRNLAILYLITKLLYVVNILGQLYMMNHFLGGHYLYWGYETMLDVAIGKEWSESPIFPRVIMCDFQVRRLGNLQRHTVQCVIMMNMINEKLYLFLWFWFIFVGICTLLNFFYYLFVMGIPRLRAQLVLWNVNKQEMKLAGMSSKDLNRFVNDFLHVDGVLLLKFVNEHVSGRIARELVHDLIRIYARQNESYSPRKNNKAALHPLPRQLCTPTQPYESAPMLEDYIDGQNTLPIGAMARARANQRVPFNENAYAPPSGAPRQTTPTEV</sequence>
<evidence type="ECO:0000256" key="2">
    <source>
        <dbReference type="ARBA" id="ARBA00004651"/>
    </source>
</evidence>
<feature type="region of interest" description="Disordered" evidence="13">
    <location>
        <begin position="430"/>
        <end position="451"/>
    </location>
</feature>
<keyword evidence="10 12" id="KW-0472">Membrane</keyword>
<protein>
    <recommendedName>
        <fullName evidence="12">Innexin</fullName>
    </recommendedName>
</protein>
<keyword evidence="8 12" id="KW-1133">Transmembrane helix</keyword>
<feature type="transmembrane region" description="Helical" evidence="12">
    <location>
        <begin position="276"/>
        <end position="298"/>
    </location>
</feature>
<evidence type="ECO:0000256" key="6">
    <source>
        <dbReference type="ARBA" id="ARBA00022868"/>
    </source>
</evidence>
<comment type="function">
    <text evidence="12">Structural component of the gap junctions.</text>
</comment>
<dbReference type="AlphaFoldDB" id="A0A346RVL7"/>
<evidence type="ECO:0000256" key="4">
    <source>
        <dbReference type="ARBA" id="ARBA00022475"/>
    </source>
</evidence>
<dbReference type="PANTHER" id="PTHR11893">
    <property type="entry name" value="INNEXIN"/>
    <property type="match status" value="1"/>
</dbReference>
<keyword evidence="6" id="KW-0303">Gap junction</keyword>
<keyword evidence="11 12" id="KW-0407">Ion channel</keyword>
<evidence type="ECO:0000256" key="1">
    <source>
        <dbReference type="ARBA" id="ARBA00004610"/>
    </source>
</evidence>
<keyword evidence="7" id="KW-0965">Cell junction</keyword>
<comment type="similarity">
    <text evidence="12">Belongs to the pannexin family.</text>
</comment>
<evidence type="ECO:0000256" key="11">
    <source>
        <dbReference type="ARBA" id="ARBA00023303"/>
    </source>
</evidence>
<keyword evidence="4" id="KW-1003">Cell membrane</keyword>
<evidence type="ECO:0000256" key="3">
    <source>
        <dbReference type="ARBA" id="ARBA00022448"/>
    </source>
</evidence>
<dbReference type="Pfam" id="PF00876">
    <property type="entry name" value="Innexin"/>
    <property type="match status" value="1"/>
</dbReference>
<organism evidence="14">
    <name type="scientific">Anisakis simplex</name>
    <name type="common">Herring worm</name>
    <dbReference type="NCBI Taxonomy" id="6269"/>
    <lineage>
        <taxon>Eukaryota</taxon>
        <taxon>Metazoa</taxon>
        <taxon>Ecdysozoa</taxon>
        <taxon>Nematoda</taxon>
        <taxon>Chromadorea</taxon>
        <taxon>Rhabditida</taxon>
        <taxon>Spirurina</taxon>
        <taxon>Ascaridomorpha</taxon>
        <taxon>Ascaridoidea</taxon>
        <taxon>Anisakidae</taxon>
        <taxon>Anisakis</taxon>
        <taxon>Anisakis simplex complex</taxon>
    </lineage>
</organism>
<dbReference type="PANTHER" id="PTHR11893:SF20">
    <property type="entry name" value="INNEXIN-3"/>
    <property type="match status" value="1"/>
</dbReference>
<keyword evidence="5 12" id="KW-0812">Transmembrane</keyword>
<dbReference type="GO" id="GO:0005921">
    <property type="term" value="C:gap junction"/>
    <property type="evidence" value="ECO:0007669"/>
    <property type="project" value="UniProtKB-SubCell"/>
</dbReference>
<evidence type="ECO:0000256" key="12">
    <source>
        <dbReference type="RuleBase" id="RU010713"/>
    </source>
</evidence>
<comment type="subcellular location">
    <subcellularLocation>
        <location evidence="1">Cell junction</location>
        <location evidence="1">Gap junction</location>
    </subcellularLocation>
    <subcellularLocation>
        <location evidence="2 12">Cell membrane</location>
        <topology evidence="2 12">Multi-pass membrane protein</topology>
    </subcellularLocation>
</comment>
<dbReference type="PRINTS" id="PR01262">
    <property type="entry name" value="INNEXIN"/>
</dbReference>
<evidence type="ECO:0000256" key="5">
    <source>
        <dbReference type="ARBA" id="ARBA00022692"/>
    </source>
</evidence>
<dbReference type="EMBL" id="MG210745">
    <property type="protein sequence ID" value="AXS78257.1"/>
    <property type="molecule type" value="Genomic_DNA"/>
</dbReference>
<keyword evidence="3 12" id="KW-0813">Transport</keyword>
<gene>
    <name evidence="14" type="primary">inx-3</name>
    <name evidence="12" type="synonym">inx</name>
</gene>